<keyword evidence="2" id="KW-0238">DNA-binding</keyword>
<keyword evidence="1" id="KW-0805">Transcription regulation</keyword>
<dbReference type="PRINTS" id="PR00035">
    <property type="entry name" value="HTHGNTR"/>
</dbReference>
<dbReference type="InterPro" id="IPR008920">
    <property type="entry name" value="TF_FadR/GntR_C"/>
</dbReference>
<dbReference type="Pfam" id="PF07729">
    <property type="entry name" value="FCD"/>
    <property type="match status" value="1"/>
</dbReference>
<dbReference type="SMART" id="SM00345">
    <property type="entry name" value="HTH_GNTR"/>
    <property type="match status" value="1"/>
</dbReference>
<evidence type="ECO:0000256" key="1">
    <source>
        <dbReference type="ARBA" id="ARBA00023015"/>
    </source>
</evidence>
<evidence type="ECO:0000256" key="3">
    <source>
        <dbReference type="ARBA" id="ARBA00023163"/>
    </source>
</evidence>
<evidence type="ECO:0000259" key="4">
    <source>
        <dbReference type="PROSITE" id="PS50949"/>
    </source>
</evidence>
<dbReference type="PROSITE" id="PS50949">
    <property type="entry name" value="HTH_GNTR"/>
    <property type="match status" value="1"/>
</dbReference>
<gene>
    <name evidence="5" type="ORF">GCM10023081_01530</name>
</gene>
<dbReference type="SMART" id="SM00895">
    <property type="entry name" value="FCD"/>
    <property type="match status" value="1"/>
</dbReference>
<proteinExistence type="predicted"/>
<dbReference type="SUPFAM" id="SSF48008">
    <property type="entry name" value="GntR ligand-binding domain-like"/>
    <property type="match status" value="1"/>
</dbReference>
<sequence length="239" mass="26838">MTVWDEINVSGATVPERLSERLARLIESGRIASGSKLPSERHLTEILGASRISVRQALQDLEMRGYLSSRPRSGWTVNSAEDRALEGSIFGNMSQKQRTIREVMDLRSVIEPPISERAAVRHSARELASLEEPLLASEQELLKSSPSPSALQRYDVEFHSAIARVTHNPLLIRLVDETHGWMAPTRQTTFQTAQRMKQSVTAHRMIFTAIQSRNPAAARNAMQEHLREILVAIDPLTEQ</sequence>
<reference evidence="6" key="1">
    <citation type="journal article" date="2019" name="Int. J. Syst. Evol. Microbiol.">
        <title>The Global Catalogue of Microorganisms (GCM) 10K type strain sequencing project: providing services to taxonomists for standard genome sequencing and annotation.</title>
        <authorList>
            <consortium name="The Broad Institute Genomics Platform"/>
            <consortium name="The Broad Institute Genome Sequencing Center for Infectious Disease"/>
            <person name="Wu L."/>
            <person name="Ma J."/>
        </authorList>
    </citation>
    <scope>NUCLEOTIDE SEQUENCE [LARGE SCALE GENOMIC DNA]</scope>
    <source>
        <strain evidence="6">JCM 30742</strain>
    </source>
</reference>
<accession>A0ABP7BP27</accession>
<evidence type="ECO:0000313" key="6">
    <source>
        <dbReference type="Proteomes" id="UP001500752"/>
    </source>
</evidence>
<organism evidence="5 6">
    <name type="scientific">Arthrobacter ginkgonis</name>
    <dbReference type="NCBI Taxonomy" id="1630594"/>
    <lineage>
        <taxon>Bacteria</taxon>
        <taxon>Bacillati</taxon>
        <taxon>Actinomycetota</taxon>
        <taxon>Actinomycetes</taxon>
        <taxon>Micrococcales</taxon>
        <taxon>Micrococcaceae</taxon>
        <taxon>Arthrobacter</taxon>
    </lineage>
</organism>
<name>A0ABP7BP27_9MICC</name>
<dbReference type="InterPro" id="IPR011711">
    <property type="entry name" value="GntR_C"/>
</dbReference>
<dbReference type="RefSeq" id="WP_345147734.1">
    <property type="nucleotide sequence ID" value="NZ_BAABEO010000001.1"/>
</dbReference>
<dbReference type="Gene3D" id="1.10.10.10">
    <property type="entry name" value="Winged helix-like DNA-binding domain superfamily/Winged helix DNA-binding domain"/>
    <property type="match status" value="1"/>
</dbReference>
<dbReference type="CDD" id="cd07377">
    <property type="entry name" value="WHTH_GntR"/>
    <property type="match status" value="1"/>
</dbReference>
<dbReference type="InterPro" id="IPR036390">
    <property type="entry name" value="WH_DNA-bd_sf"/>
</dbReference>
<dbReference type="Proteomes" id="UP001500752">
    <property type="component" value="Unassembled WGS sequence"/>
</dbReference>
<dbReference type="InterPro" id="IPR000524">
    <property type="entry name" value="Tscrpt_reg_HTH_GntR"/>
</dbReference>
<evidence type="ECO:0000313" key="5">
    <source>
        <dbReference type="EMBL" id="GAA3666364.1"/>
    </source>
</evidence>
<keyword evidence="6" id="KW-1185">Reference proteome</keyword>
<protein>
    <submittedName>
        <fullName evidence="5">FadR/GntR family transcriptional regulator</fullName>
    </submittedName>
</protein>
<dbReference type="Pfam" id="PF00392">
    <property type="entry name" value="GntR"/>
    <property type="match status" value="1"/>
</dbReference>
<dbReference type="EMBL" id="BAABEO010000001">
    <property type="protein sequence ID" value="GAA3666364.1"/>
    <property type="molecule type" value="Genomic_DNA"/>
</dbReference>
<comment type="caution">
    <text evidence="5">The sequence shown here is derived from an EMBL/GenBank/DDBJ whole genome shotgun (WGS) entry which is preliminary data.</text>
</comment>
<dbReference type="InterPro" id="IPR036388">
    <property type="entry name" value="WH-like_DNA-bd_sf"/>
</dbReference>
<dbReference type="PANTHER" id="PTHR43537:SF5">
    <property type="entry name" value="UXU OPERON TRANSCRIPTIONAL REGULATOR"/>
    <property type="match status" value="1"/>
</dbReference>
<evidence type="ECO:0000256" key="2">
    <source>
        <dbReference type="ARBA" id="ARBA00023125"/>
    </source>
</evidence>
<feature type="domain" description="HTH gntR-type" evidence="4">
    <location>
        <begin position="12"/>
        <end position="80"/>
    </location>
</feature>
<keyword evidence="3" id="KW-0804">Transcription</keyword>
<dbReference type="PANTHER" id="PTHR43537">
    <property type="entry name" value="TRANSCRIPTIONAL REGULATOR, GNTR FAMILY"/>
    <property type="match status" value="1"/>
</dbReference>
<dbReference type="SUPFAM" id="SSF46785">
    <property type="entry name" value="Winged helix' DNA-binding domain"/>
    <property type="match status" value="1"/>
</dbReference>
<dbReference type="Gene3D" id="1.20.120.530">
    <property type="entry name" value="GntR ligand-binding domain-like"/>
    <property type="match status" value="1"/>
</dbReference>